<evidence type="ECO:0000256" key="9">
    <source>
        <dbReference type="ARBA" id="ARBA00022840"/>
    </source>
</evidence>
<evidence type="ECO:0000256" key="12">
    <source>
        <dbReference type="ARBA" id="ARBA00022917"/>
    </source>
</evidence>
<dbReference type="Pfam" id="PF17759">
    <property type="entry name" value="tRNA_synthFbeta"/>
    <property type="match status" value="1"/>
</dbReference>
<dbReference type="SMART" id="SM00874">
    <property type="entry name" value="B5"/>
    <property type="match status" value="1"/>
</dbReference>
<dbReference type="SMART" id="SM00873">
    <property type="entry name" value="B3_4"/>
    <property type="match status" value="1"/>
</dbReference>
<dbReference type="Gene3D" id="3.50.40.10">
    <property type="entry name" value="Phenylalanyl-trna Synthetase, Chain B, domain 3"/>
    <property type="match status" value="1"/>
</dbReference>
<dbReference type="GO" id="GO:0009328">
    <property type="term" value="C:phenylalanine-tRNA ligase complex"/>
    <property type="evidence" value="ECO:0007669"/>
    <property type="project" value="TreeGrafter"/>
</dbReference>
<dbReference type="InterPro" id="IPR002547">
    <property type="entry name" value="tRNA-bd_dom"/>
</dbReference>
<dbReference type="Gene3D" id="2.40.50.140">
    <property type="entry name" value="Nucleic acid-binding proteins"/>
    <property type="match status" value="1"/>
</dbReference>
<dbReference type="NCBIfam" id="TIGR00472">
    <property type="entry name" value="pheT_bact"/>
    <property type="match status" value="1"/>
</dbReference>
<evidence type="ECO:0000259" key="17">
    <source>
        <dbReference type="PROSITE" id="PS50886"/>
    </source>
</evidence>
<dbReference type="CDD" id="cd02796">
    <property type="entry name" value="tRNA_bind_bactPheRS"/>
    <property type="match status" value="1"/>
</dbReference>
<dbReference type="InterPro" id="IPR005147">
    <property type="entry name" value="tRNA_synthase_B5-dom"/>
</dbReference>
<dbReference type="GO" id="GO:0005524">
    <property type="term" value="F:ATP binding"/>
    <property type="evidence" value="ECO:0007669"/>
    <property type="project" value="UniProtKB-UniRule"/>
</dbReference>
<proteinExistence type="inferred from homology"/>
<dbReference type="EC" id="6.1.1.20" evidence="15"/>
<dbReference type="HAMAP" id="MF_00283">
    <property type="entry name" value="Phe_tRNA_synth_beta1"/>
    <property type="match status" value="1"/>
</dbReference>
<dbReference type="GO" id="GO:0004826">
    <property type="term" value="F:phenylalanine-tRNA ligase activity"/>
    <property type="evidence" value="ECO:0007669"/>
    <property type="project" value="UniProtKB-UniRule"/>
</dbReference>
<dbReference type="FunFam" id="3.50.40.10:FF:000001">
    <property type="entry name" value="Phenylalanine--tRNA ligase beta subunit"/>
    <property type="match status" value="1"/>
</dbReference>
<keyword evidence="12 15" id="KW-0648">Protein biosynthesis</keyword>
<feature type="domain" description="FDX-ACB" evidence="18">
    <location>
        <begin position="691"/>
        <end position="784"/>
    </location>
</feature>
<keyword evidence="8 15" id="KW-0547">Nucleotide-binding</keyword>
<keyword evidence="9 15" id="KW-0067">ATP-binding</keyword>
<dbReference type="PROSITE" id="PS50886">
    <property type="entry name" value="TRBD"/>
    <property type="match status" value="1"/>
</dbReference>
<dbReference type="SUPFAM" id="SSF50249">
    <property type="entry name" value="Nucleic acid-binding proteins"/>
    <property type="match status" value="1"/>
</dbReference>
<reference evidence="20 21" key="1">
    <citation type="journal article" date="2016" name="Front. Microbiol.">
        <title>Single-Cell (Meta-)Genomics of a Dimorphic Candidatus Thiomargarita nelsonii Reveals Genomic Plasticity.</title>
        <authorList>
            <person name="Flood B.E."/>
            <person name="Fliss P."/>
            <person name="Jones D.S."/>
            <person name="Dick G.J."/>
            <person name="Jain S."/>
            <person name="Kaster A.K."/>
            <person name="Winkel M."/>
            <person name="Mussmann M."/>
            <person name="Bailey J."/>
        </authorList>
    </citation>
    <scope>NUCLEOTIDE SEQUENCE [LARGE SCALE GENOMIC DNA]</scope>
    <source>
        <strain evidence="20">Hydrate Ridge</strain>
    </source>
</reference>
<dbReference type="InterPro" id="IPR005121">
    <property type="entry name" value="Fdx_antiC-bd"/>
</dbReference>
<sequence length="785" mass="86626">MKFSENWLREWVNPPISTKQLVQQLTMAGLEVDSVEPVAASFNKVVVGEVISVEPHPDAKKLRLCQVNVGEDDPLNIICGAPNVHVGMRAPTALIGARLGDMKIKKTKLRGVPSYGMLCSAQELGLAESSEGLMPLPAPIGEDIRHYLQLDDVSIEIDLTPNRGDCLSIEGIAREVGVLTRCDMTVPKVSPVAATITDTFPVSILHPQACPHYVGRIIKNINAKAPTPLWMRERLRRSGIRSISAVVDVTNYVLLELGQPMHAFDLTKLSGGIQVRMAQAGESIILLDEQQVRLDEQTLVIADNKVPIAIGGVMGGLATGVTETTQDIFLESAFFAPNQVSGCARRYGRHTDSSHRFERGVSPQLQCHAMERATALLLEIVGGQVGPIIEHTDTSALPSPPTIELRSSRIKRLLGQSLDTAEVSDILTRLGMAITPLELKWQVRPPSFRFDIAIESDLIEELARVHGYNNLPSHAPQSHLIMQPQAGVTLEQIQTVLVQRDYQEAITYSFVDPKLQAKLNPEIESISLANPISNDMAEMRTTLWIGLLQVLLYNQKRQQHRVRLFETGLRFKAQNLHQEKMIAGIVTGTRWPTQWGQTEQGIDFFDVKADIEALLSSAGQNQDYRFVASTHAALHPGQTAAIYRGNEWIGILGAVHPSLVQTLELTPPVYLFELRLAPLCETQVPKFKEISKYPSIRRDIAVVIDEETNAAQLLDCIKQSATKTLIDCQLFDVYQGKGVEPGKKSLAICLIFQAFSRNLTDSEVDTVIGQVVNTLEQKLGAKLRT</sequence>
<dbReference type="AlphaFoldDB" id="A0A0A6P3J9"/>
<name>A0A0A6P3J9_9GAMM</name>
<dbReference type="SMART" id="SM00896">
    <property type="entry name" value="FDX-ACB"/>
    <property type="match status" value="1"/>
</dbReference>
<comment type="caution">
    <text evidence="20">The sequence shown here is derived from an EMBL/GenBank/DDBJ whole genome shotgun (WGS) entry which is preliminary data.</text>
</comment>
<dbReference type="PROSITE" id="PS51483">
    <property type="entry name" value="B5"/>
    <property type="match status" value="1"/>
</dbReference>
<dbReference type="InterPro" id="IPR005146">
    <property type="entry name" value="B3/B4_tRNA-bd"/>
</dbReference>
<dbReference type="FunFam" id="2.40.50.140:FF:000045">
    <property type="entry name" value="Phenylalanine--tRNA ligase beta subunit"/>
    <property type="match status" value="1"/>
</dbReference>
<keyword evidence="7 15" id="KW-0479">Metal-binding</keyword>
<protein>
    <recommendedName>
        <fullName evidence="15">Phenylalanine--tRNA ligase beta subunit</fullName>
        <ecNumber evidence="15">6.1.1.20</ecNumber>
    </recommendedName>
    <alternativeName>
        <fullName evidence="15">Phenylalanyl-tRNA synthetase beta subunit</fullName>
        <shortName evidence="15">PheRS</shortName>
    </alternativeName>
</protein>
<dbReference type="FunFam" id="3.30.56.10:FF:000002">
    <property type="entry name" value="Phenylalanine--tRNA ligase beta subunit"/>
    <property type="match status" value="1"/>
</dbReference>
<evidence type="ECO:0000259" key="18">
    <source>
        <dbReference type="PROSITE" id="PS51447"/>
    </source>
</evidence>
<feature type="binding site" evidence="15">
    <location>
        <position position="460"/>
    </location>
    <ligand>
        <name>Mg(2+)</name>
        <dbReference type="ChEBI" id="CHEBI:18420"/>
        <note>shared with alpha subunit</note>
    </ligand>
</feature>
<dbReference type="Pfam" id="PF03147">
    <property type="entry name" value="FDX-ACB"/>
    <property type="match status" value="1"/>
</dbReference>
<dbReference type="PANTHER" id="PTHR10947">
    <property type="entry name" value="PHENYLALANYL-TRNA SYNTHETASE BETA CHAIN AND LEUCINE-RICH REPEAT-CONTAINING PROTEIN 47"/>
    <property type="match status" value="1"/>
</dbReference>
<dbReference type="FunFam" id="3.30.930.10:FF:000022">
    <property type="entry name" value="Phenylalanine--tRNA ligase beta subunit"/>
    <property type="match status" value="1"/>
</dbReference>
<evidence type="ECO:0000256" key="11">
    <source>
        <dbReference type="ARBA" id="ARBA00022884"/>
    </source>
</evidence>
<evidence type="ECO:0000256" key="1">
    <source>
        <dbReference type="ARBA" id="ARBA00004496"/>
    </source>
</evidence>
<dbReference type="InterPro" id="IPR009061">
    <property type="entry name" value="DNA-bd_dom_put_sf"/>
</dbReference>
<gene>
    <name evidence="15" type="primary">pheT</name>
    <name evidence="20" type="ORF">PN36_22510</name>
</gene>
<evidence type="ECO:0000256" key="10">
    <source>
        <dbReference type="ARBA" id="ARBA00022842"/>
    </source>
</evidence>
<feature type="domain" description="TRNA-binding" evidence="17">
    <location>
        <begin position="39"/>
        <end position="147"/>
    </location>
</feature>
<evidence type="ECO:0000256" key="16">
    <source>
        <dbReference type="PROSITE-ProRule" id="PRU00209"/>
    </source>
</evidence>
<comment type="subcellular location">
    <subcellularLocation>
        <location evidence="1 15">Cytoplasm</location>
    </subcellularLocation>
</comment>
<keyword evidence="6 15" id="KW-0436">Ligase</keyword>
<comment type="cofactor">
    <cofactor evidence="15">
        <name>Mg(2+)</name>
        <dbReference type="ChEBI" id="CHEBI:18420"/>
    </cofactor>
    <text evidence="15">Binds 2 magnesium ions per tetramer.</text>
</comment>
<dbReference type="SUPFAM" id="SSF54991">
    <property type="entry name" value="Anticodon-binding domain of PheRS"/>
    <property type="match status" value="1"/>
</dbReference>
<dbReference type="InterPro" id="IPR004532">
    <property type="entry name" value="Phe-tRNA-ligase_IIc_bsu_bact"/>
</dbReference>
<dbReference type="Pfam" id="PF03483">
    <property type="entry name" value="B3_4"/>
    <property type="match status" value="1"/>
</dbReference>
<comment type="subunit">
    <text evidence="3 15">Tetramer of two alpha and two beta subunits.</text>
</comment>
<feature type="binding site" evidence="15">
    <location>
        <position position="457"/>
    </location>
    <ligand>
        <name>Mg(2+)</name>
        <dbReference type="ChEBI" id="CHEBI:18420"/>
        <note>shared with alpha subunit</note>
    </ligand>
</feature>
<feature type="binding site" evidence="15">
    <location>
        <position position="451"/>
    </location>
    <ligand>
        <name>Mg(2+)</name>
        <dbReference type="ChEBI" id="CHEBI:18420"/>
        <note>shared with alpha subunit</note>
    </ligand>
</feature>
<dbReference type="EMBL" id="JSZA02000105">
    <property type="protein sequence ID" value="TGO02593.1"/>
    <property type="molecule type" value="Genomic_DNA"/>
</dbReference>
<keyword evidence="5 16" id="KW-0820">tRNA-binding</keyword>
<evidence type="ECO:0000256" key="15">
    <source>
        <dbReference type="HAMAP-Rule" id="MF_00283"/>
    </source>
</evidence>
<dbReference type="CDD" id="cd00769">
    <property type="entry name" value="PheRS_beta_core"/>
    <property type="match status" value="1"/>
</dbReference>
<dbReference type="InterPro" id="IPR012340">
    <property type="entry name" value="NA-bd_OB-fold"/>
</dbReference>
<evidence type="ECO:0000256" key="14">
    <source>
        <dbReference type="ARBA" id="ARBA00049255"/>
    </source>
</evidence>
<dbReference type="NCBIfam" id="NF045760">
    <property type="entry name" value="YtpR"/>
    <property type="match status" value="1"/>
</dbReference>
<evidence type="ECO:0000256" key="3">
    <source>
        <dbReference type="ARBA" id="ARBA00011209"/>
    </source>
</evidence>
<feature type="domain" description="B5" evidence="19">
    <location>
        <begin position="398"/>
        <end position="473"/>
    </location>
</feature>
<organism evidence="20 21">
    <name type="scientific">Candidatus Thiomargarita nelsonii</name>
    <dbReference type="NCBI Taxonomy" id="1003181"/>
    <lineage>
        <taxon>Bacteria</taxon>
        <taxon>Pseudomonadati</taxon>
        <taxon>Pseudomonadota</taxon>
        <taxon>Gammaproteobacteria</taxon>
        <taxon>Thiotrichales</taxon>
        <taxon>Thiotrichaceae</taxon>
        <taxon>Thiomargarita</taxon>
    </lineage>
</organism>
<keyword evidence="21" id="KW-1185">Reference proteome</keyword>
<keyword evidence="13 15" id="KW-0030">Aminoacyl-tRNA synthetase</keyword>
<dbReference type="Proteomes" id="UP000030428">
    <property type="component" value="Unassembled WGS sequence"/>
</dbReference>
<dbReference type="InterPro" id="IPR036690">
    <property type="entry name" value="Fdx_antiC-bd_sf"/>
</dbReference>
<accession>A0A0A6P3J9</accession>
<dbReference type="PANTHER" id="PTHR10947:SF0">
    <property type="entry name" value="PHENYLALANINE--TRNA LIGASE BETA SUBUNIT"/>
    <property type="match status" value="1"/>
</dbReference>
<dbReference type="SUPFAM" id="SSF46955">
    <property type="entry name" value="Putative DNA-binding domain"/>
    <property type="match status" value="1"/>
</dbReference>
<dbReference type="GO" id="GO:0006432">
    <property type="term" value="P:phenylalanyl-tRNA aminoacylation"/>
    <property type="evidence" value="ECO:0007669"/>
    <property type="project" value="UniProtKB-UniRule"/>
</dbReference>
<dbReference type="InterPro" id="IPR020825">
    <property type="entry name" value="Phe-tRNA_synthase-like_B3/B4"/>
</dbReference>
<dbReference type="InterPro" id="IPR045060">
    <property type="entry name" value="Phe-tRNA-ligase_IIc_bsu"/>
</dbReference>
<dbReference type="Pfam" id="PF03484">
    <property type="entry name" value="B5"/>
    <property type="match status" value="1"/>
</dbReference>
<dbReference type="Gene3D" id="3.30.70.380">
    <property type="entry name" value="Ferrodoxin-fold anticodon-binding domain"/>
    <property type="match status" value="1"/>
</dbReference>
<evidence type="ECO:0000256" key="2">
    <source>
        <dbReference type="ARBA" id="ARBA00008653"/>
    </source>
</evidence>
<feature type="binding site" evidence="15">
    <location>
        <position position="461"/>
    </location>
    <ligand>
        <name>Mg(2+)</name>
        <dbReference type="ChEBI" id="CHEBI:18420"/>
        <note>shared with alpha subunit</note>
    </ligand>
</feature>
<dbReference type="InterPro" id="IPR041616">
    <property type="entry name" value="PheRS_beta_core"/>
</dbReference>
<evidence type="ECO:0000313" key="20">
    <source>
        <dbReference type="EMBL" id="TGO02593.1"/>
    </source>
</evidence>
<dbReference type="SUPFAM" id="SSF55681">
    <property type="entry name" value="Class II aaRS and biotin synthetases"/>
    <property type="match status" value="1"/>
</dbReference>
<dbReference type="GO" id="GO:0000049">
    <property type="term" value="F:tRNA binding"/>
    <property type="evidence" value="ECO:0007669"/>
    <property type="project" value="UniProtKB-UniRule"/>
</dbReference>
<dbReference type="Gene3D" id="3.30.56.10">
    <property type="match status" value="2"/>
</dbReference>
<comment type="similarity">
    <text evidence="2 15">Belongs to the phenylalanyl-tRNA synthetase beta subunit family. Type 1 subfamily.</text>
</comment>
<evidence type="ECO:0000256" key="4">
    <source>
        <dbReference type="ARBA" id="ARBA00022490"/>
    </source>
</evidence>
<comment type="catalytic activity">
    <reaction evidence="14 15">
        <text>tRNA(Phe) + L-phenylalanine + ATP = L-phenylalanyl-tRNA(Phe) + AMP + diphosphate + H(+)</text>
        <dbReference type="Rhea" id="RHEA:19413"/>
        <dbReference type="Rhea" id="RHEA-COMP:9668"/>
        <dbReference type="Rhea" id="RHEA-COMP:9699"/>
        <dbReference type="ChEBI" id="CHEBI:15378"/>
        <dbReference type="ChEBI" id="CHEBI:30616"/>
        <dbReference type="ChEBI" id="CHEBI:33019"/>
        <dbReference type="ChEBI" id="CHEBI:58095"/>
        <dbReference type="ChEBI" id="CHEBI:78442"/>
        <dbReference type="ChEBI" id="CHEBI:78531"/>
        <dbReference type="ChEBI" id="CHEBI:456215"/>
        <dbReference type="EC" id="6.1.1.20"/>
    </reaction>
</comment>
<dbReference type="FunFam" id="3.30.70.380:FF:000001">
    <property type="entry name" value="Phenylalanine--tRNA ligase beta subunit"/>
    <property type="match status" value="1"/>
</dbReference>
<evidence type="ECO:0000256" key="13">
    <source>
        <dbReference type="ARBA" id="ARBA00023146"/>
    </source>
</evidence>
<dbReference type="InterPro" id="IPR033714">
    <property type="entry name" value="tRNA_bind_bactPheRS"/>
</dbReference>
<dbReference type="SUPFAM" id="SSF56037">
    <property type="entry name" value="PheT/TilS domain"/>
    <property type="match status" value="1"/>
</dbReference>
<evidence type="ECO:0000256" key="8">
    <source>
        <dbReference type="ARBA" id="ARBA00022741"/>
    </source>
</evidence>
<evidence type="ECO:0000256" key="5">
    <source>
        <dbReference type="ARBA" id="ARBA00022555"/>
    </source>
</evidence>
<dbReference type="PROSITE" id="PS51447">
    <property type="entry name" value="FDX_ACB"/>
    <property type="match status" value="1"/>
</dbReference>
<keyword evidence="4 15" id="KW-0963">Cytoplasm</keyword>
<evidence type="ECO:0000313" key="21">
    <source>
        <dbReference type="Proteomes" id="UP000030428"/>
    </source>
</evidence>
<evidence type="ECO:0000256" key="6">
    <source>
        <dbReference type="ARBA" id="ARBA00022598"/>
    </source>
</evidence>
<keyword evidence="11 16" id="KW-0694">RNA-binding</keyword>
<evidence type="ECO:0000259" key="19">
    <source>
        <dbReference type="PROSITE" id="PS51483"/>
    </source>
</evidence>
<evidence type="ECO:0000256" key="7">
    <source>
        <dbReference type="ARBA" id="ARBA00022723"/>
    </source>
</evidence>
<dbReference type="GO" id="GO:0000287">
    <property type="term" value="F:magnesium ion binding"/>
    <property type="evidence" value="ECO:0007669"/>
    <property type="project" value="UniProtKB-UniRule"/>
</dbReference>
<keyword evidence="10 15" id="KW-0460">Magnesium</keyword>
<dbReference type="Gene3D" id="3.30.930.10">
    <property type="entry name" value="Bira Bifunctional Protein, Domain 2"/>
    <property type="match status" value="1"/>
</dbReference>
<dbReference type="Pfam" id="PF01588">
    <property type="entry name" value="tRNA_bind"/>
    <property type="match status" value="1"/>
</dbReference>
<dbReference type="InterPro" id="IPR045864">
    <property type="entry name" value="aa-tRNA-synth_II/BPL/LPL"/>
</dbReference>